<evidence type="ECO:0000256" key="11">
    <source>
        <dbReference type="ARBA" id="ARBA00023239"/>
    </source>
</evidence>
<dbReference type="SUPFAM" id="SSF52096">
    <property type="entry name" value="ClpP/crotonase"/>
    <property type="match status" value="1"/>
</dbReference>
<proteinExistence type="inferred from homology"/>
<evidence type="ECO:0000256" key="8">
    <source>
        <dbReference type="ARBA" id="ARBA00023098"/>
    </source>
</evidence>
<dbReference type="Proteomes" id="UP000199144">
    <property type="component" value="Unassembled WGS sequence"/>
</dbReference>
<organism evidence="17 18">
    <name type="scientific">Shimia aestuarii</name>
    <dbReference type="NCBI Taxonomy" id="254406"/>
    <lineage>
        <taxon>Bacteria</taxon>
        <taxon>Pseudomonadati</taxon>
        <taxon>Pseudomonadota</taxon>
        <taxon>Alphaproteobacteria</taxon>
        <taxon>Rhodobacterales</taxon>
        <taxon>Roseobacteraceae</taxon>
    </lineage>
</organism>
<protein>
    <submittedName>
        <fullName evidence="17">Short chain enoyl-CoA hydratase</fullName>
    </submittedName>
</protein>
<dbReference type="FunFam" id="1.10.1040.50:FF:000006">
    <property type="entry name" value="Peroxisomal bifunctional enzyme"/>
    <property type="match status" value="1"/>
</dbReference>
<dbReference type="PROSITE" id="PS00166">
    <property type="entry name" value="ENOYL_COA_HYDRATASE"/>
    <property type="match status" value="1"/>
</dbReference>
<comment type="subcellular location">
    <subcellularLocation>
        <location evidence="1">Peroxisome</location>
    </subcellularLocation>
</comment>
<dbReference type="AlphaFoldDB" id="A0A1I4JS12"/>
<evidence type="ECO:0000256" key="9">
    <source>
        <dbReference type="ARBA" id="ARBA00023140"/>
    </source>
</evidence>
<dbReference type="EMBL" id="FOTQ01000001">
    <property type="protein sequence ID" value="SFL68906.1"/>
    <property type="molecule type" value="Genomic_DNA"/>
</dbReference>
<comment type="catalytic activity">
    <reaction evidence="13">
        <text>a (3S)-3-hydroxyacyl-CoA + NAD(+) = a 3-oxoacyl-CoA + NADH + H(+)</text>
        <dbReference type="Rhea" id="RHEA:22432"/>
        <dbReference type="ChEBI" id="CHEBI:15378"/>
        <dbReference type="ChEBI" id="CHEBI:57318"/>
        <dbReference type="ChEBI" id="CHEBI:57540"/>
        <dbReference type="ChEBI" id="CHEBI:57945"/>
        <dbReference type="ChEBI" id="CHEBI:90726"/>
        <dbReference type="EC" id="1.1.1.35"/>
    </reaction>
</comment>
<dbReference type="Gene3D" id="3.90.226.10">
    <property type="entry name" value="2-enoyl-CoA Hydratase, Chain A, domain 1"/>
    <property type="match status" value="1"/>
</dbReference>
<evidence type="ECO:0000313" key="17">
    <source>
        <dbReference type="EMBL" id="SFL68906.1"/>
    </source>
</evidence>
<dbReference type="FunFam" id="3.40.50.720:FF:000009">
    <property type="entry name" value="Fatty oxidation complex, alpha subunit"/>
    <property type="match status" value="1"/>
</dbReference>
<keyword evidence="12" id="KW-0511">Multifunctional enzyme</keyword>
<evidence type="ECO:0000256" key="13">
    <source>
        <dbReference type="ARBA" id="ARBA00049556"/>
    </source>
</evidence>
<evidence type="ECO:0000256" key="1">
    <source>
        <dbReference type="ARBA" id="ARBA00004275"/>
    </source>
</evidence>
<dbReference type="GO" id="GO:0070403">
    <property type="term" value="F:NAD+ binding"/>
    <property type="evidence" value="ECO:0007669"/>
    <property type="project" value="InterPro"/>
</dbReference>
<feature type="domain" description="3-hydroxyacyl-CoA dehydrogenase NAD binding" evidence="16">
    <location>
        <begin position="287"/>
        <end position="463"/>
    </location>
</feature>
<keyword evidence="5" id="KW-0442">Lipid degradation</keyword>
<dbReference type="InterPro" id="IPR036291">
    <property type="entry name" value="NAD(P)-bd_dom_sf"/>
</dbReference>
<dbReference type="RefSeq" id="WP_093091658.1">
    <property type="nucleotide sequence ID" value="NZ_FOTQ01000001.1"/>
</dbReference>
<dbReference type="InterPro" id="IPR006176">
    <property type="entry name" value="3-OHacyl-CoA_DH_NAD-bd"/>
</dbReference>
<evidence type="ECO:0000256" key="7">
    <source>
        <dbReference type="ARBA" id="ARBA00023027"/>
    </source>
</evidence>
<dbReference type="InterPro" id="IPR006108">
    <property type="entry name" value="3HC_DH_C"/>
</dbReference>
<comment type="similarity">
    <text evidence="14">Belongs to the enoyl-CoA hydratase/isomerase family.</text>
</comment>
<dbReference type="InterPro" id="IPR018376">
    <property type="entry name" value="Enoyl-CoA_hyd/isom_CS"/>
</dbReference>
<evidence type="ECO:0000259" key="15">
    <source>
        <dbReference type="Pfam" id="PF00725"/>
    </source>
</evidence>
<gene>
    <name evidence="17" type="ORF">SAMN04488042_1011129</name>
</gene>
<keyword evidence="9" id="KW-0576">Peroxisome</keyword>
<evidence type="ECO:0000313" key="18">
    <source>
        <dbReference type="Proteomes" id="UP000199144"/>
    </source>
</evidence>
<evidence type="ECO:0000256" key="12">
    <source>
        <dbReference type="ARBA" id="ARBA00023268"/>
    </source>
</evidence>
<dbReference type="Pfam" id="PF00725">
    <property type="entry name" value="3HCDH"/>
    <property type="match status" value="1"/>
</dbReference>
<dbReference type="Gene3D" id="1.10.1040.50">
    <property type="match status" value="1"/>
</dbReference>
<evidence type="ECO:0000259" key="16">
    <source>
        <dbReference type="Pfam" id="PF02737"/>
    </source>
</evidence>
<accession>A0A1I4JS12</accession>
<keyword evidence="6" id="KW-0560">Oxidoreductase</keyword>
<evidence type="ECO:0000256" key="10">
    <source>
        <dbReference type="ARBA" id="ARBA00023235"/>
    </source>
</evidence>
<dbReference type="UniPathway" id="UPA00659"/>
<dbReference type="GO" id="GO:0003857">
    <property type="term" value="F:(3S)-3-hydroxyacyl-CoA dehydrogenase (NAD+) activity"/>
    <property type="evidence" value="ECO:0007669"/>
    <property type="project" value="UniProtKB-EC"/>
</dbReference>
<dbReference type="GO" id="GO:0016853">
    <property type="term" value="F:isomerase activity"/>
    <property type="evidence" value="ECO:0007669"/>
    <property type="project" value="UniProtKB-KW"/>
</dbReference>
<keyword evidence="11" id="KW-0456">Lyase</keyword>
<dbReference type="OrthoDB" id="9771883at2"/>
<dbReference type="GO" id="GO:0006635">
    <property type="term" value="P:fatty acid beta-oxidation"/>
    <property type="evidence" value="ECO:0007669"/>
    <property type="project" value="UniProtKB-UniPathway"/>
</dbReference>
<keyword evidence="10" id="KW-0413">Isomerase</keyword>
<dbReference type="InterPro" id="IPR008927">
    <property type="entry name" value="6-PGluconate_DH-like_C_sf"/>
</dbReference>
<keyword evidence="18" id="KW-1185">Reference proteome</keyword>
<dbReference type="PANTHER" id="PTHR23309:SF51">
    <property type="entry name" value="3-HYDROXYACYL-COA DEHYDROGENASE-RELATED"/>
    <property type="match status" value="1"/>
</dbReference>
<feature type="domain" description="3-hydroxyacyl-CoA dehydrogenase C-terminal" evidence="15">
    <location>
        <begin position="468"/>
        <end position="561"/>
    </location>
</feature>
<comment type="similarity">
    <text evidence="3">In the N-terminal section; belongs to the enoyl-CoA hydratase/isomerase family.</text>
</comment>
<evidence type="ECO:0000256" key="4">
    <source>
        <dbReference type="ARBA" id="ARBA00022832"/>
    </source>
</evidence>
<evidence type="ECO:0000256" key="14">
    <source>
        <dbReference type="RuleBase" id="RU003707"/>
    </source>
</evidence>
<dbReference type="InterPro" id="IPR001753">
    <property type="entry name" value="Enoyl-CoA_hydra/iso"/>
</dbReference>
<evidence type="ECO:0000256" key="5">
    <source>
        <dbReference type="ARBA" id="ARBA00022963"/>
    </source>
</evidence>
<dbReference type="SUPFAM" id="SSF51735">
    <property type="entry name" value="NAD(P)-binding Rossmann-fold domains"/>
    <property type="match status" value="1"/>
</dbReference>
<evidence type="ECO:0000256" key="3">
    <source>
        <dbReference type="ARBA" id="ARBA00008750"/>
    </source>
</evidence>
<dbReference type="GO" id="GO:0004300">
    <property type="term" value="F:enoyl-CoA hydratase activity"/>
    <property type="evidence" value="ECO:0007669"/>
    <property type="project" value="UniProtKB-ARBA"/>
</dbReference>
<keyword evidence="7" id="KW-0520">NAD</keyword>
<dbReference type="Pfam" id="PF00378">
    <property type="entry name" value="ECH_1"/>
    <property type="match status" value="1"/>
</dbReference>
<dbReference type="CDD" id="cd06558">
    <property type="entry name" value="crotonase-like"/>
    <property type="match status" value="1"/>
</dbReference>
<name>A0A1I4JS12_9RHOB</name>
<dbReference type="Pfam" id="PF02737">
    <property type="entry name" value="3HCDH_N"/>
    <property type="match status" value="1"/>
</dbReference>
<keyword evidence="4" id="KW-0276">Fatty acid metabolism</keyword>
<keyword evidence="8" id="KW-0443">Lipid metabolism</keyword>
<sequence>MSVTFRREGPVAYVELDNPPVNAIGLSIRQGLMDALDWIAEEAHLDRVILSGKGRAFAAGADAREFDAAPMPPHLPDVIRRMEQCDVPWIAAVDGVALGGGCELVLGCHYRIAAPGALIGLPEVTLGVIPGAGGTQRLPRLVGLDTALQMISTGKPVNAARALEIGLVHEVAEDVNFAAEEVNAELLTTLPALADLPGPEMDANAVNAARVNASKKTAQQIAPQRAIDLIAASCSEPFETAMLKERATFLDLRQGDQARALRHAFFAERAAKAPERLKAVPTPELTHVAVVGGGTMGAGIAYALLNAGLRVTVLETSAEGVERAQANVKKIIAASLKRGLINDANAEDRRARLVCSDDYGQAADAQLAIEAAFESMEVKKDVFTKLQAVMAPDAVLATNTSYLDVDEIAAVLEDPTRMVGLHFFAPAHIMKLLEIVNGKATSDAALALGFDLAKRLRKVPVLAGVCDGFIGNRILARYREAADSLLLDGALPQDVDAAMRGFGYAMGPYEAQDLSGLDIAFANRRRQDATRDPNRRYVAIGDKMVEAGRLGRKTGSGWYDYSDGQTVDPKVAEIIAAESAVAGVKRREIGAEEISRTLVLAMINEAADIIHEGVAQSARDVDLVTLFGYGFPRWRGGLMHYADVLGPKTVLQGIEALSANDPVAWTVSPLIRDCVERGISFAEASSA</sequence>
<evidence type="ECO:0000256" key="6">
    <source>
        <dbReference type="ARBA" id="ARBA00023002"/>
    </source>
</evidence>
<dbReference type="Gene3D" id="3.40.50.720">
    <property type="entry name" value="NAD(P)-binding Rossmann-like Domain"/>
    <property type="match status" value="1"/>
</dbReference>
<dbReference type="STRING" id="254406.SAMN04488042_1011129"/>
<dbReference type="SUPFAM" id="SSF48179">
    <property type="entry name" value="6-phosphogluconate dehydrogenase C-terminal domain-like"/>
    <property type="match status" value="2"/>
</dbReference>
<dbReference type="InterPro" id="IPR029045">
    <property type="entry name" value="ClpP/crotonase-like_dom_sf"/>
</dbReference>
<dbReference type="PANTHER" id="PTHR23309">
    <property type="entry name" value="3-HYDROXYACYL-COA DEHYROGENASE"/>
    <property type="match status" value="1"/>
</dbReference>
<reference evidence="17 18" key="1">
    <citation type="submission" date="2016-10" db="EMBL/GenBank/DDBJ databases">
        <authorList>
            <person name="de Groot N.N."/>
        </authorList>
    </citation>
    <scope>NUCLEOTIDE SEQUENCE [LARGE SCALE GENOMIC DNA]</scope>
    <source>
        <strain evidence="17 18">DSM 15283</strain>
    </source>
</reference>
<comment type="pathway">
    <text evidence="2">Lipid metabolism; fatty acid beta-oxidation.</text>
</comment>
<evidence type="ECO:0000256" key="2">
    <source>
        <dbReference type="ARBA" id="ARBA00005005"/>
    </source>
</evidence>